<dbReference type="InterPro" id="IPR029787">
    <property type="entry name" value="Nucleotide_cyclase"/>
</dbReference>
<dbReference type="STRING" id="1884381.SAMN05518846_10569"/>
<feature type="transmembrane region" description="Helical" evidence="1">
    <location>
        <begin position="174"/>
        <end position="193"/>
    </location>
</feature>
<evidence type="ECO:0000256" key="1">
    <source>
        <dbReference type="PROSITE-ProRule" id="PRU00244"/>
    </source>
</evidence>
<accession>A0A1I3TSP0</accession>
<organism evidence="5 6">
    <name type="scientific">Brevibacillus centrosporus</name>
    <dbReference type="NCBI Taxonomy" id="54910"/>
    <lineage>
        <taxon>Bacteria</taxon>
        <taxon>Bacillati</taxon>
        <taxon>Bacillota</taxon>
        <taxon>Bacilli</taxon>
        <taxon>Bacillales</taxon>
        <taxon>Paenibacillaceae</taxon>
        <taxon>Brevibacillus</taxon>
    </lineage>
</organism>
<sequence length="807" mass="90124">MNTLSYSYNFALVIFSYLLAVMASYTALSLSTRIHDSQKKGRIFWLCAGAISMGFGIWAMHFVAMLALHLPVEVEYDVAIVILSILFAMVASGIALWVINTKTMTRKRLVIGALFMGVGIASMHYTGMAAMKMDAVIEYNWFFFGLSILVAIVVSVVALLLTFRLRYASDAKGVGLKLAAGLLMGAAVAFMHYTGMYATTFVGGDHLSGHQAEFMAADMRLIAYAVGVVTLFILGVTLFSIYMDKLFARNTLRVMVSDQRYKSLFEHNYDGVMFYSIDGKENVLNPAAKDLTGAERLPLDSLRALCSTQDAEQVTKFFEEAVRGNSNNYEVCMTTNKKQVHLNLTNVPVFVDDAVAGVFIIARDVSNQKQAEAKINYLAFHDALTGLPNRRYVEEKLDVMIEEARQGGYSVYVMFLDLDRFKLVNDSLGHDYGDLLLKEAAMRLSNCIGQRGVVSRLGGDEFMVILADVPEETVAQVGDSLNRTIEQSFLINGHELYITTSIGISRYPLDGVDRHGLMKTADTAMYSAKERGKNSYHMYAPDLQQITSDKMFIQNELNRALALGELDLYYQPQISVSNGDIVGMEALLRWNHPERGLVSPDQFIAVAEETGLIVPIGEWVLQTACKQNMEWQSQGLPPIRMAVNLSARQFLKKDFTQLVADILEQTGLAPHYLELEITESTMIDVHRASSTLAELKQLGVHIAIDDFGTGYSSLSYLKEFPLNRLKIDRSFVRDMKQSPSNRAIVSTIIAMAHNLELRVIAEGVETDDELAFLQEHLCEEVQGYLFSKPLPQDEITTYMQKRKQKIS</sequence>
<dbReference type="NCBIfam" id="TIGR00254">
    <property type="entry name" value="GGDEF"/>
    <property type="match status" value="1"/>
</dbReference>
<dbReference type="Pfam" id="PF00990">
    <property type="entry name" value="GGDEF"/>
    <property type="match status" value="1"/>
</dbReference>
<dbReference type="EMBL" id="FORT01000005">
    <property type="protein sequence ID" value="SFJ73493.1"/>
    <property type="molecule type" value="Genomic_DNA"/>
</dbReference>
<dbReference type="InterPro" id="IPR000014">
    <property type="entry name" value="PAS"/>
</dbReference>
<dbReference type="PROSITE" id="PS50883">
    <property type="entry name" value="EAL"/>
    <property type="match status" value="1"/>
</dbReference>
<dbReference type="InterPro" id="IPR043128">
    <property type="entry name" value="Rev_trsase/Diguanyl_cyclase"/>
</dbReference>
<dbReference type="Gene3D" id="3.20.20.450">
    <property type="entry name" value="EAL domain"/>
    <property type="match status" value="1"/>
</dbReference>
<feature type="domain" description="EAL" evidence="2">
    <location>
        <begin position="550"/>
        <end position="803"/>
    </location>
</feature>
<evidence type="ECO:0000313" key="6">
    <source>
        <dbReference type="Proteomes" id="UP000198915"/>
    </source>
</evidence>
<dbReference type="PANTHER" id="PTHR44757">
    <property type="entry name" value="DIGUANYLATE CYCLASE DGCP"/>
    <property type="match status" value="1"/>
</dbReference>
<dbReference type="GO" id="GO:0016020">
    <property type="term" value="C:membrane"/>
    <property type="evidence" value="ECO:0007669"/>
    <property type="project" value="UniProtKB-UniRule"/>
</dbReference>
<keyword evidence="6" id="KW-1185">Reference proteome</keyword>
<dbReference type="Gene3D" id="3.30.450.20">
    <property type="entry name" value="PAS domain"/>
    <property type="match status" value="1"/>
</dbReference>
<keyword evidence="1" id="KW-0472">Membrane</keyword>
<gene>
    <name evidence="5" type="ORF">SAMN05518846_10569</name>
</gene>
<feature type="domain" description="MHYT" evidence="4">
    <location>
        <begin position="8"/>
        <end position="202"/>
    </location>
</feature>
<evidence type="ECO:0000259" key="2">
    <source>
        <dbReference type="PROSITE" id="PS50883"/>
    </source>
</evidence>
<dbReference type="CDD" id="cd01949">
    <property type="entry name" value="GGDEF"/>
    <property type="match status" value="1"/>
</dbReference>
<feature type="transmembrane region" description="Helical" evidence="1">
    <location>
        <begin position="139"/>
        <end position="162"/>
    </location>
</feature>
<feature type="transmembrane region" description="Helical" evidence="1">
    <location>
        <begin position="78"/>
        <end position="97"/>
    </location>
</feature>
<dbReference type="NCBIfam" id="TIGR00229">
    <property type="entry name" value="sensory_box"/>
    <property type="match status" value="1"/>
</dbReference>
<dbReference type="Proteomes" id="UP000198915">
    <property type="component" value="Unassembled WGS sequence"/>
</dbReference>
<feature type="transmembrane region" description="Helical" evidence="1">
    <location>
        <begin position="109"/>
        <end position="127"/>
    </location>
</feature>
<dbReference type="InterPro" id="IPR052155">
    <property type="entry name" value="Biofilm_reg_signaling"/>
</dbReference>
<dbReference type="SUPFAM" id="SSF55785">
    <property type="entry name" value="PYP-like sensor domain (PAS domain)"/>
    <property type="match status" value="1"/>
</dbReference>
<dbReference type="PROSITE" id="PS50924">
    <property type="entry name" value="MHYT"/>
    <property type="match status" value="1"/>
</dbReference>
<dbReference type="FunFam" id="3.20.20.450:FF:000001">
    <property type="entry name" value="Cyclic di-GMP phosphodiesterase yahA"/>
    <property type="match status" value="1"/>
</dbReference>
<dbReference type="Pfam" id="PF00563">
    <property type="entry name" value="EAL"/>
    <property type="match status" value="1"/>
</dbReference>
<evidence type="ECO:0000259" key="4">
    <source>
        <dbReference type="PROSITE" id="PS50924"/>
    </source>
</evidence>
<dbReference type="SUPFAM" id="SSF141868">
    <property type="entry name" value="EAL domain-like"/>
    <property type="match status" value="1"/>
</dbReference>
<keyword evidence="1" id="KW-1133">Transmembrane helix</keyword>
<protein>
    <submittedName>
        <fullName evidence="5">PAS domain S-box-containing protein/diguanylate cyclase (GGDEF) domain-containing protein</fullName>
    </submittedName>
</protein>
<feature type="transmembrane region" description="Helical" evidence="1">
    <location>
        <begin position="221"/>
        <end position="243"/>
    </location>
</feature>
<dbReference type="InterPro" id="IPR001633">
    <property type="entry name" value="EAL_dom"/>
</dbReference>
<evidence type="ECO:0000313" key="5">
    <source>
        <dbReference type="EMBL" id="SFJ73493.1"/>
    </source>
</evidence>
<dbReference type="AlphaFoldDB" id="A0A1I3TSP0"/>
<keyword evidence="1" id="KW-0812">Transmembrane</keyword>
<dbReference type="SMART" id="SM00052">
    <property type="entry name" value="EAL"/>
    <property type="match status" value="1"/>
</dbReference>
<feature type="transmembrane region" description="Helical" evidence="1">
    <location>
        <begin position="6"/>
        <end position="31"/>
    </location>
</feature>
<dbReference type="SMART" id="SM00267">
    <property type="entry name" value="GGDEF"/>
    <property type="match status" value="1"/>
</dbReference>
<dbReference type="InterPro" id="IPR035965">
    <property type="entry name" value="PAS-like_dom_sf"/>
</dbReference>
<proteinExistence type="predicted"/>
<feature type="domain" description="GGDEF" evidence="3">
    <location>
        <begin position="409"/>
        <end position="541"/>
    </location>
</feature>
<dbReference type="FunFam" id="3.30.70.270:FF:000001">
    <property type="entry name" value="Diguanylate cyclase domain protein"/>
    <property type="match status" value="1"/>
</dbReference>
<dbReference type="Gene3D" id="3.30.70.270">
    <property type="match status" value="1"/>
</dbReference>
<dbReference type="CDD" id="cd01948">
    <property type="entry name" value="EAL"/>
    <property type="match status" value="1"/>
</dbReference>
<dbReference type="InterPro" id="IPR035919">
    <property type="entry name" value="EAL_sf"/>
</dbReference>
<dbReference type="Pfam" id="PF03707">
    <property type="entry name" value="MHYT"/>
    <property type="match status" value="2"/>
</dbReference>
<dbReference type="PROSITE" id="PS50887">
    <property type="entry name" value="GGDEF"/>
    <property type="match status" value="1"/>
</dbReference>
<reference evidence="6" key="1">
    <citation type="submission" date="2016-10" db="EMBL/GenBank/DDBJ databases">
        <authorList>
            <person name="Varghese N."/>
            <person name="Submissions S."/>
        </authorList>
    </citation>
    <scope>NUCLEOTIDE SEQUENCE [LARGE SCALE GENOMIC DNA]</scope>
    <source>
        <strain evidence="6">OK042</strain>
    </source>
</reference>
<name>A0A1I3TSP0_9BACL</name>
<dbReference type="InterPro" id="IPR000160">
    <property type="entry name" value="GGDEF_dom"/>
</dbReference>
<dbReference type="InterPro" id="IPR005330">
    <property type="entry name" value="MHYT_dom"/>
</dbReference>
<evidence type="ECO:0000259" key="3">
    <source>
        <dbReference type="PROSITE" id="PS50887"/>
    </source>
</evidence>
<feature type="transmembrane region" description="Helical" evidence="1">
    <location>
        <begin position="43"/>
        <end position="66"/>
    </location>
</feature>
<dbReference type="SUPFAM" id="SSF55073">
    <property type="entry name" value="Nucleotide cyclase"/>
    <property type="match status" value="1"/>
</dbReference>
<dbReference type="PANTHER" id="PTHR44757:SF2">
    <property type="entry name" value="BIOFILM ARCHITECTURE MAINTENANCE PROTEIN MBAA"/>
    <property type="match status" value="1"/>
</dbReference>